<sequence>MFRLAIAPITKPLGRKLTSPAGKIAASCSVPRRETISLSTNCIMVNDMVVTTIGAANFSIYLREVSSVVWLCESRDDLSVINRNPV</sequence>
<comment type="caution">
    <text evidence="1">The sequence shown here is derived from an EMBL/GenBank/DDBJ whole genome shotgun (WGS) entry which is preliminary data.</text>
</comment>
<evidence type="ECO:0000313" key="1">
    <source>
        <dbReference type="EMBL" id="GAG88353.1"/>
    </source>
</evidence>
<gene>
    <name evidence="1" type="ORF">S01H4_24808</name>
</gene>
<accession>X1BVZ7</accession>
<name>X1BVZ7_9ZZZZ</name>
<dbReference type="EMBL" id="BART01011716">
    <property type="protein sequence ID" value="GAG88353.1"/>
    <property type="molecule type" value="Genomic_DNA"/>
</dbReference>
<organism evidence="1">
    <name type="scientific">marine sediment metagenome</name>
    <dbReference type="NCBI Taxonomy" id="412755"/>
    <lineage>
        <taxon>unclassified sequences</taxon>
        <taxon>metagenomes</taxon>
        <taxon>ecological metagenomes</taxon>
    </lineage>
</organism>
<feature type="non-terminal residue" evidence="1">
    <location>
        <position position="86"/>
    </location>
</feature>
<reference evidence="1" key="1">
    <citation type="journal article" date="2014" name="Front. Microbiol.">
        <title>High frequency of phylogenetically diverse reductive dehalogenase-homologous genes in deep subseafloor sedimentary metagenomes.</title>
        <authorList>
            <person name="Kawai M."/>
            <person name="Futagami T."/>
            <person name="Toyoda A."/>
            <person name="Takaki Y."/>
            <person name="Nishi S."/>
            <person name="Hori S."/>
            <person name="Arai W."/>
            <person name="Tsubouchi T."/>
            <person name="Morono Y."/>
            <person name="Uchiyama I."/>
            <person name="Ito T."/>
            <person name="Fujiyama A."/>
            <person name="Inagaki F."/>
            <person name="Takami H."/>
        </authorList>
    </citation>
    <scope>NUCLEOTIDE SEQUENCE</scope>
    <source>
        <strain evidence="1">Expedition CK06-06</strain>
    </source>
</reference>
<dbReference type="AlphaFoldDB" id="X1BVZ7"/>
<protein>
    <submittedName>
        <fullName evidence="1">Uncharacterized protein</fullName>
    </submittedName>
</protein>
<proteinExistence type="predicted"/>